<dbReference type="EMBL" id="MVGT01004287">
    <property type="protein sequence ID" value="OVA00839.1"/>
    <property type="molecule type" value="Genomic_DNA"/>
</dbReference>
<comment type="caution">
    <text evidence="2">The sequence shown here is derived from an EMBL/GenBank/DDBJ whole genome shotgun (WGS) entry which is preliminary data.</text>
</comment>
<evidence type="ECO:0000313" key="3">
    <source>
        <dbReference type="Proteomes" id="UP000195402"/>
    </source>
</evidence>
<evidence type="ECO:0000259" key="1">
    <source>
        <dbReference type="Pfam" id="PF25498"/>
    </source>
</evidence>
<protein>
    <submittedName>
        <fullName evidence="2">Ribosome maturation factor RimP</fullName>
    </submittedName>
</protein>
<dbReference type="OrthoDB" id="1100432at2759"/>
<dbReference type="PANTHER" id="PTHR34544:SF3">
    <property type="entry name" value="OS07G0155200 PROTEIN"/>
    <property type="match status" value="1"/>
</dbReference>
<feature type="domain" description="DUF7912" evidence="1">
    <location>
        <begin position="228"/>
        <end position="313"/>
    </location>
</feature>
<dbReference type="AlphaFoldDB" id="A0A200PRL3"/>
<dbReference type="FunCoup" id="A0A200PRL3">
    <property type="interactions" value="511"/>
</dbReference>
<name>A0A200PRL3_MACCD</name>
<reference evidence="2 3" key="1">
    <citation type="journal article" date="2017" name="Mol. Plant">
        <title>The Genome of Medicinal Plant Macleaya cordata Provides New Insights into Benzylisoquinoline Alkaloids Metabolism.</title>
        <authorList>
            <person name="Liu X."/>
            <person name="Liu Y."/>
            <person name="Huang P."/>
            <person name="Ma Y."/>
            <person name="Qing Z."/>
            <person name="Tang Q."/>
            <person name="Cao H."/>
            <person name="Cheng P."/>
            <person name="Zheng Y."/>
            <person name="Yuan Z."/>
            <person name="Zhou Y."/>
            <person name="Liu J."/>
            <person name="Tang Z."/>
            <person name="Zhuo Y."/>
            <person name="Zhang Y."/>
            <person name="Yu L."/>
            <person name="Huang J."/>
            <person name="Yang P."/>
            <person name="Peng Q."/>
            <person name="Zhang J."/>
            <person name="Jiang W."/>
            <person name="Zhang Z."/>
            <person name="Lin K."/>
            <person name="Ro D.K."/>
            <person name="Chen X."/>
            <person name="Xiong X."/>
            <person name="Shang Y."/>
            <person name="Huang S."/>
            <person name="Zeng J."/>
        </authorList>
    </citation>
    <scope>NUCLEOTIDE SEQUENCE [LARGE SCALE GENOMIC DNA]</scope>
    <source>
        <strain evidence="3">cv. BLH2017</strain>
        <tissue evidence="2">Root</tissue>
    </source>
</reference>
<dbReference type="InterPro" id="IPR057234">
    <property type="entry name" value="DUF7912"/>
</dbReference>
<dbReference type="Proteomes" id="UP000195402">
    <property type="component" value="Unassembled WGS sequence"/>
</dbReference>
<proteinExistence type="predicted"/>
<accession>A0A200PRL3</accession>
<dbReference type="Pfam" id="PF25498">
    <property type="entry name" value="DUF7912"/>
    <property type="match status" value="1"/>
</dbReference>
<dbReference type="STRING" id="56857.A0A200PRL3"/>
<evidence type="ECO:0000313" key="2">
    <source>
        <dbReference type="EMBL" id="OVA00839.1"/>
    </source>
</evidence>
<sequence>MWHIYMWGVQIKGLKDGGSSIQVSDELQVLTTLARVASLLNICRHCFGIPFKDDFSKANAFAYKIAATASWFSASPAVFYGRVWNLASFLKRPVLNMAGESDKEFEEKRTVDWKEEDEVTPEIGNGRYGGEVVLGDVPWGERVLSAAHEVLLQLGDDIQLYSFKMSPGGYIHVTLDKLSDKYGFPCREDLENFGCLYKKRLEEIRESGEIPNHELSLRVACPDFERVLKGPEDLVRFKDVLLKVCYIEGEEKAEKVGIFKLVSVETESGECVLRLLDVKENRILLGEGKPLSREQKDWRLRVPFRSLKKVTLY</sequence>
<organism evidence="2 3">
    <name type="scientific">Macleaya cordata</name>
    <name type="common">Five-seeded plume-poppy</name>
    <name type="synonym">Bocconia cordata</name>
    <dbReference type="NCBI Taxonomy" id="56857"/>
    <lineage>
        <taxon>Eukaryota</taxon>
        <taxon>Viridiplantae</taxon>
        <taxon>Streptophyta</taxon>
        <taxon>Embryophyta</taxon>
        <taxon>Tracheophyta</taxon>
        <taxon>Spermatophyta</taxon>
        <taxon>Magnoliopsida</taxon>
        <taxon>Ranunculales</taxon>
        <taxon>Papaveraceae</taxon>
        <taxon>Papaveroideae</taxon>
        <taxon>Macleaya</taxon>
    </lineage>
</organism>
<dbReference type="OMA" id="HEDADSH"/>
<dbReference type="InParanoid" id="A0A200PRL3"/>
<dbReference type="PANTHER" id="PTHR34544">
    <property type="entry name" value="OSJNBA0006B20.18 PROTEIN"/>
    <property type="match status" value="1"/>
</dbReference>
<gene>
    <name evidence="2" type="ORF">BVC80_9083g152</name>
</gene>
<keyword evidence="3" id="KW-1185">Reference proteome</keyword>